<dbReference type="Pfam" id="PF04350">
    <property type="entry name" value="PilO"/>
    <property type="match status" value="1"/>
</dbReference>
<dbReference type="InterPro" id="IPR014717">
    <property type="entry name" value="Transl_elong_EF1B/ribsomal_bS6"/>
</dbReference>
<feature type="non-terminal residue" evidence="1">
    <location>
        <position position="1"/>
    </location>
</feature>
<dbReference type="Gene3D" id="3.30.70.60">
    <property type="match status" value="1"/>
</dbReference>
<gene>
    <name evidence="1" type="primary">pilO</name>
    <name evidence="1" type="ORF">G3435_25775</name>
</gene>
<proteinExistence type="predicted"/>
<name>A0A6M0CY47_9PSED</name>
<dbReference type="InterPro" id="IPR007445">
    <property type="entry name" value="PilO"/>
</dbReference>
<dbReference type="Proteomes" id="UP000480410">
    <property type="component" value="Unassembled WGS sequence"/>
</dbReference>
<comment type="caution">
    <text evidence="1">The sequence shown here is derived from an EMBL/GenBank/DDBJ whole genome shotgun (WGS) entry which is preliminary data.</text>
</comment>
<accession>A0A6M0CY47</accession>
<reference evidence="1 2" key="1">
    <citation type="submission" date="2020-02" db="EMBL/GenBank/DDBJ databases">
        <title>Broccoli isolated Pseudomonas sp.</title>
        <authorList>
            <person name="Fujikawa T."/>
            <person name="Sawada H."/>
        </authorList>
    </citation>
    <scope>NUCLEOTIDE SEQUENCE [LARGE SCALE GENOMIC DNA]</scope>
    <source>
        <strain evidence="1 2">MAFF212428</strain>
    </source>
</reference>
<dbReference type="AlphaFoldDB" id="A0A6M0CY47"/>
<evidence type="ECO:0000313" key="2">
    <source>
        <dbReference type="Proteomes" id="UP000480410"/>
    </source>
</evidence>
<evidence type="ECO:0000313" key="1">
    <source>
        <dbReference type="EMBL" id="NER62431.1"/>
    </source>
</evidence>
<dbReference type="EMBL" id="JAAHBV010000810">
    <property type="protein sequence ID" value="NER62431.1"/>
    <property type="molecule type" value="Genomic_DNA"/>
</dbReference>
<dbReference type="GO" id="GO:0043683">
    <property type="term" value="P:type IV pilus assembly"/>
    <property type="evidence" value="ECO:0007669"/>
    <property type="project" value="InterPro"/>
</dbReference>
<sequence length="96" mass="9951">DQAARLAGEQARLQQAQHRVQAAQALLLPADGLPALLQDIAAAGRGLLFEQVNVGAAQARVEHAEVPIQVRVVGDFSQLSAFCRGAARAAQAGDTA</sequence>
<protein>
    <submittedName>
        <fullName evidence="1">Type 4a pilus biogenesis protein PilO</fullName>
    </submittedName>
</protein>
<dbReference type="GO" id="GO:0043107">
    <property type="term" value="P:type IV pilus-dependent motility"/>
    <property type="evidence" value="ECO:0007669"/>
    <property type="project" value="InterPro"/>
</dbReference>
<organism evidence="1 2">
    <name type="scientific">Pseudomonas brassicae</name>
    <dbReference type="NCBI Taxonomy" id="2708063"/>
    <lineage>
        <taxon>Bacteria</taxon>
        <taxon>Pseudomonadati</taxon>
        <taxon>Pseudomonadota</taxon>
        <taxon>Gammaproteobacteria</taxon>
        <taxon>Pseudomonadales</taxon>
        <taxon>Pseudomonadaceae</taxon>
        <taxon>Pseudomonas</taxon>
    </lineage>
</organism>